<reference evidence="2 3" key="1">
    <citation type="journal article" date="2024" name="Microbiol. Resour. Announc.">
        <title>Genome annotations for the ascomycete fungi Trichoderma harzianum, Trichoderma aggressivum, and Purpureocillium lilacinum.</title>
        <authorList>
            <person name="Beijen E.P.W."/>
            <person name="Ohm R.A."/>
        </authorList>
    </citation>
    <scope>NUCLEOTIDE SEQUENCE [LARGE SCALE GENOMIC DNA]</scope>
    <source>
        <strain evidence="2 3">CBS 150709</strain>
    </source>
</reference>
<dbReference type="EMBL" id="JAWRVI010000019">
    <property type="protein sequence ID" value="KAK4089563.1"/>
    <property type="molecule type" value="Genomic_DNA"/>
</dbReference>
<feature type="domain" description="N,N-dimethylformamidase beta subunit-like C-terminal" evidence="1">
    <location>
        <begin position="304"/>
        <end position="756"/>
    </location>
</feature>
<dbReference type="Pfam" id="PF20254">
    <property type="entry name" value="DMFA2_C"/>
    <property type="match status" value="1"/>
</dbReference>
<organism evidence="2 3">
    <name type="scientific">Purpureocillium lilacinum</name>
    <name type="common">Paecilomyces lilacinus</name>
    <dbReference type="NCBI Taxonomy" id="33203"/>
    <lineage>
        <taxon>Eukaryota</taxon>
        <taxon>Fungi</taxon>
        <taxon>Dikarya</taxon>
        <taxon>Ascomycota</taxon>
        <taxon>Pezizomycotina</taxon>
        <taxon>Sordariomycetes</taxon>
        <taxon>Hypocreomycetidae</taxon>
        <taxon>Hypocreales</taxon>
        <taxon>Ophiocordycipitaceae</taxon>
        <taxon>Purpureocillium</taxon>
    </lineage>
</organism>
<dbReference type="Proteomes" id="UP001287286">
    <property type="component" value="Unassembled WGS sequence"/>
</dbReference>
<protein>
    <recommendedName>
        <fullName evidence="1">N,N-dimethylformamidase beta subunit-like C-terminal domain-containing protein</fullName>
    </recommendedName>
</protein>
<dbReference type="InterPro" id="IPR046540">
    <property type="entry name" value="DMFA2_C"/>
</dbReference>
<gene>
    <name evidence="2" type="ORF">Purlil1_6132</name>
</gene>
<name>A0ABR0BZP3_PURLI</name>
<evidence type="ECO:0000313" key="2">
    <source>
        <dbReference type="EMBL" id="KAK4089563.1"/>
    </source>
</evidence>
<proteinExistence type="predicted"/>
<evidence type="ECO:0000313" key="3">
    <source>
        <dbReference type="Proteomes" id="UP001287286"/>
    </source>
</evidence>
<keyword evidence="3" id="KW-1185">Reference proteome</keyword>
<sequence>MATPGGHFADAEISTGSALDGKYLDEDEVIGYVEPWMASPGERVDVKVSSTIPKYTWTLVRIVQGLEHLKAPEVKKELVFKPTPGSDIIDGSYRRCNSGSYAVVDSWKAIHNERIMGVGLSCFVEPWLLEAGHDQALISCLDAHNSSGFALLLNKSGTLCFYVGSGDAIQQFDTGIRLRHRRWAEVKLSIDTRQLAVHARHCENLAEIYPEPADFCAPIPGPLALTGSSPLTLAAGLFGEDLRPAATAASFFNGRLDSPHIELSYDGNTYITWASYDFSLNIPTDKITDTSEKVHHGVLVNAPTRAVRDHSWDGAEPDWTKAKYGYGAIHFHEDDLDDAMWPTDFTVQVPNDAPSGAYAVIVQGADEEHRHVTDAITFFVRPDPRSQATRPKTAIVLSTFTYLAYANEHMYDQSRASRMELSGGVPIRKDANWRRMARRADLGCSLYDVHRDGSGAVFTSSRRPILNIRPDYINWAFHRPREFSADQLMIGFLEQQLGRGGYDVLTDHDVHLQGVDALAGYKVVITGCHPEYPSLEMLNAYRAFANRGGSIMYLGGNGFYWCAVVDPARPHRVEVRKGDQGCRSIELPAGERVHSLNGAHGGLWRARGRTPQSLFGIGSCACGNGLGVPYRFSDEVTRSGGFAWLFEGLERDEAGNVALLGTEGFGGGASGDEIDRLDFGLGTPSNTVLLATSTGHDDTFGLFNEETMFPMVNTVGSACAKIRSDMVMYETNGGGFIFSVGSINWYCSLGWNKYDNDVARLTWNVLRRLLSGSETHGGASDSAAAATAAVA</sequence>
<evidence type="ECO:0000259" key="1">
    <source>
        <dbReference type="Pfam" id="PF20254"/>
    </source>
</evidence>
<accession>A0ABR0BZP3</accession>
<comment type="caution">
    <text evidence="2">The sequence shown here is derived from an EMBL/GenBank/DDBJ whole genome shotgun (WGS) entry which is preliminary data.</text>
</comment>